<name>V4UA02_CITCL</name>
<accession>V4UA02</accession>
<feature type="non-terminal residue" evidence="3">
    <location>
        <position position="1"/>
    </location>
</feature>
<proteinExistence type="inferred from homology"/>
<feature type="region of interest" description="Disordered" evidence="2">
    <location>
        <begin position="71"/>
        <end position="96"/>
    </location>
</feature>
<dbReference type="InParanoid" id="V4UA02"/>
<dbReference type="Proteomes" id="UP000030687">
    <property type="component" value="Unassembled WGS sequence"/>
</dbReference>
<dbReference type="PANTHER" id="PTHR35109:SF1">
    <property type="entry name" value="GLUTAMATE RACEMASE"/>
    <property type="match status" value="1"/>
</dbReference>
<organism evidence="3 4">
    <name type="scientific">Citrus clementina</name>
    <name type="common">Clementine</name>
    <name type="synonym">Citrus deliciosa x Citrus sinensis</name>
    <dbReference type="NCBI Taxonomy" id="85681"/>
    <lineage>
        <taxon>Eukaryota</taxon>
        <taxon>Viridiplantae</taxon>
        <taxon>Streptophyta</taxon>
        <taxon>Embryophyta</taxon>
        <taxon>Tracheophyta</taxon>
        <taxon>Spermatophyta</taxon>
        <taxon>Magnoliopsida</taxon>
        <taxon>eudicotyledons</taxon>
        <taxon>Gunneridae</taxon>
        <taxon>Pentapetalae</taxon>
        <taxon>rosids</taxon>
        <taxon>malvids</taxon>
        <taxon>Sapindales</taxon>
        <taxon>Rutaceae</taxon>
        <taxon>Aurantioideae</taxon>
        <taxon>Citrus</taxon>
    </lineage>
</organism>
<evidence type="ECO:0000313" key="3">
    <source>
        <dbReference type="EMBL" id="ESR36099.1"/>
    </source>
</evidence>
<sequence length="155" mass="17938">KKALFQLRFRFIQKHFYLQACIDHQITYNGTYSSPYMIMARAGITRAQMATLRLPNKQVYYRGLTKTAEAVLDDDDDGQQESFTRNSSRGEKMNNSKESLVNWIPHPRSGIYVPQGHERVMDDVPINAASFGHRTFWLRSDDGVEKPNPDYDYSP</sequence>
<evidence type="ECO:0000256" key="2">
    <source>
        <dbReference type="SAM" id="MobiDB-lite"/>
    </source>
</evidence>
<reference evidence="3 4" key="1">
    <citation type="submission" date="2013-10" db="EMBL/GenBank/DDBJ databases">
        <authorList>
            <consortium name="International Citrus Genome Consortium"/>
            <person name="Jenkins J."/>
            <person name="Schmutz J."/>
            <person name="Prochnik S."/>
            <person name="Rokhsar D."/>
            <person name="Gmitter F."/>
            <person name="Ollitrault P."/>
            <person name="Machado M."/>
            <person name="Talon M."/>
            <person name="Wincker P."/>
            <person name="Jaillon O."/>
            <person name="Morgante M."/>
        </authorList>
    </citation>
    <scope>NUCLEOTIDE SEQUENCE</scope>
    <source>
        <strain evidence="4">cv. Clemenules</strain>
    </source>
</reference>
<keyword evidence="4" id="KW-1185">Reference proteome</keyword>
<evidence type="ECO:0000313" key="4">
    <source>
        <dbReference type="Proteomes" id="UP000030687"/>
    </source>
</evidence>
<dbReference type="InterPro" id="IPR004926">
    <property type="entry name" value="LEA_3a"/>
</dbReference>
<dbReference type="Gramene" id="ESR36099">
    <property type="protein sequence ID" value="ESR36099"/>
    <property type="gene ID" value="CICLE_v10029838mg"/>
</dbReference>
<dbReference type="eggNOG" id="ENOG502S75A">
    <property type="taxonomic scope" value="Eukaryota"/>
</dbReference>
<dbReference type="EMBL" id="KI536978">
    <property type="protein sequence ID" value="ESR36099.1"/>
    <property type="molecule type" value="Genomic_DNA"/>
</dbReference>
<dbReference type="PANTHER" id="PTHR35109">
    <property type="entry name" value="GLUTAMATE RACEMASE"/>
    <property type="match status" value="1"/>
</dbReference>
<comment type="similarity">
    <text evidence="1">Belongs to the LEA type 3 family.</text>
</comment>
<dbReference type="Pfam" id="PF03242">
    <property type="entry name" value="LEA_3a"/>
    <property type="match status" value="1"/>
</dbReference>
<dbReference type="OMA" id="YMIMARA"/>
<dbReference type="KEGG" id="cic:CICLE_v10029838mg"/>
<dbReference type="STRING" id="85681.V4UA02"/>
<protein>
    <submittedName>
        <fullName evidence="3">Uncharacterized protein</fullName>
    </submittedName>
</protein>
<evidence type="ECO:0000256" key="1">
    <source>
        <dbReference type="ARBA" id="ARBA00007086"/>
    </source>
</evidence>
<gene>
    <name evidence="3" type="ORF">CICLE_v10029838mg</name>
</gene>
<dbReference type="AlphaFoldDB" id="V4UA02"/>